<evidence type="ECO:0000313" key="3">
    <source>
        <dbReference type="Proteomes" id="UP000278334"/>
    </source>
</evidence>
<dbReference type="EMBL" id="CP024634">
    <property type="protein sequence ID" value="AYQ57145.1"/>
    <property type="molecule type" value="Genomic_DNA"/>
</dbReference>
<accession>A0A3G3IMX2</accession>
<evidence type="ECO:0000256" key="1">
    <source>
        <dbReference type="SAM" id="Phobius"/>
    </source>
</evidence>
<dbReference type="KEGG" id="bthg:MS2017_1459"/>
<dbReference type="SUPFAM" id="SSF55729">
    <property type="entry name" value="Acyl-CoA N-acyltransferases (Nat)"/>
    <property type="match status" value="1"/>
</dbReference>
<keyword evidence="1" id="KW-0472">Membrane</keyword>
<proteinExistence type="predicted"/>
<evidence type="ECO:0000313" key="2">
    <source>
        <dbReference type="EMBL" id="AYQ57145.1"/>
    </source>
</evidence>
<dbReference type="InterPro" id="IPR016181">
    <property type="entry name" value="Acyl_CoA_acyltransferase"/>
</dbReference>
<sequence length="225" mass="25819">MLLMKFKNIFFGFLKTLLLAVIFYSSLLYASIFMFLDLQNYPYTANDFRPYFFTMDATTGNLIKVPDTQNIFQFKTYNLDLKSDVALYKAEVKPVLLKWKATITEPDTDSELASDLSGQMERYVRRDLTNRLPSREVRVVIYEDNIEAVSYMNNAKQTPEIDIIAANPEGMLEGQTTIVKGGGSALLERIVRTYQEEGIERVRLYAVHSGYYAKRGWKVEGACGY</sequence>
<dbReference type="RefSeq" id="WP_122951778.1">
    <property type="nucleotide sequence ID" value="NZ_FQNS01000033.1"/>
</dbReference>
<reference evidence="2 3" key="1">
    <citation type="submission" date="2017-11" db="EMBL/GenBank/DDBJ databases">
        <title>Genome sequence of the bacterial symbiont EPR9N from a vent mussel Bathymodiolus thermophilus.</title>
        <authorList>
            <person name="Won Y.-J."/>
        </authorList>
    </citation>
    <scope>NUCLEOTIDE SEQUENCE [LARGE SCALE GENOMIC DNA]</scope>
    <source>
        <strain evidence="2 3">EPR9N</strain>
    </source>
</reference>
<dbReference type="Proteomes" id="UP000278334">
    <property type="component" value="Chromosome"/>
</dbReference>
<keyword evidence="1" id="KW-0812">Transmembrane</keyword>
<organism evidence="2 3">
    <name type="scientific">Bathymodiolus thermophilus thioautotrophic gill symbiont</name>
    <dbReference type="NCBI Taxonomy" id="2360"/>
    <lineage>
        <taxon>Bacteria</taxon>
        <taxon>Pseudomonadati</taxon>
        <taxon>Pseudomonadota</taxon>
        <taxon>Gammaproteobacteria</taxon>
        <taxon>sulfur-oxidizing symbionts</taxon>
    </lineage>
</organism>
<name>A0A3G3IMX2_9GAMM</name>
<gene>
    <name evidence="2" type="ORF">MS2017_1459</name>
</gene>
<dbReference type="AlphaFoldDB" id="A0A3G3IMX2"/>
<keyword evidence="1" id="KW-1133">Transmembrane helix</keyword>
<feature type="transmembrane region" description="Helical" evidence="1">
    <location>
        <begin position="12"/>
        <end position="36"/>
    </location>
</feature>
<protein>
    <submittedName>
        <fullName evidence="2">Uncharacterized protein</fullName>
    </submittedName>
</protein>